<comment type="similarity">
    <text evidence="1 4">Belongs to the short-chain dehydrogenases/reductases (SDR) family.</text>
</comment>
<sequence length="321" mass="35247">MGNYSAYKFDPSTDVLDLTGKVAIVTGGNGGIGLETVRLLIRAGAKIYLGARSKARADECIAQLERESLGPGNGQVSWLKCDLSDPRDAKKVAQEFLEKEDRLDILVNNAGMISGPHVIGPDGVSTMAIVNYVSPYVFTRTLLPLLKKTAAEPNSDVRIVNVSSLQHKNVPSSVKFDDVSDFNTEYRWQPLAGLKRYGHSKLMFTMWSKTLQEQLNSSTSSITVISLHPGGVDTFSQKLPFPSFFAWVFGFFTVPPSVGAWTPVFAAAGKRIAENRGKYAGQYLEEFPTGTIKEVHSAVVDQRRRAVLERVTEGFLERIGI</sequence>
<dbReference type="Gene3D" id="3.40.50.720">
    <property type="entry name" value="NAD(P)-binding Rossmann-like Domain"/>
    <property type="match status" value="1"/>
</dbReference>
<protein>
    <recommendedName>
        <fullName evidence="8">NAD(P)-binding protein</fullName>
    </recommendedName>
</protein>
<reference evidence="6 7" key="1">
    <citation type="submission" date="2020-01" db="EMBL/GenBank/DDBJ databases">
        <authorList>
            <person name="Gupta K D."/>
        </authorList>
    </citation>
    <scope>NUCLEOTIDE SEQUENCE [LARGE SCALE GENOMIC DNA]</scope>
</reference>
<gene>
    <name evidence="6" type="ORF">AAE3_LOCUS6627</name>
</gene>
<evidence type="ECO:0000256" key="4">
    <source>
        <dbReference type="RuleBase" id="RU000363"/>
    </source>
</evidence>
<evidence type="ECO:0000313" key="7">
    <source>
        <dbReference type="Proteomes" id="UP000467700"/>
    </source>
</evidence>
<dbReference type="Pfam" id="PF00106">
    <property type="entry name" value="adh_short"/>
    <property type="match status" value="1"/>
</dbReference>
<evidence type="ECO:0000256" key="2">
    <source>
        <dbReference type="ARBA" id="ARBA00022857"/>
    </source>
</evidence>
<dbReference type="PANTHER" id="PTHR24320">
    <property type="entry name" value="RETINOL DEHYDROGENASE"/>
    <property type="match status" value="1"/>
</dbReference>
<keyword evidence="5" id="KW-0472">Membrane</keyword>
<dbReference type="PRINTS" id="PR00081">
    <property type="entry name" value="GDHRDH"/>
</dbReference>
<evidence type="ECO:0000313" key="6">
    <source>
        <dbReference type="EMBL" id="CAA7264412.1"/>
    </source>
</evidence>
<evidence type="ECO:0000256" key="5">
    <source>
        <dbReference type="SAM" id="Phobius"/>
    </source>
</evidence>
<name>A0A8S0X1P0_CYCAE</name>
<dbReference type="PRINTS" id="PR00080">
    <property type="entry name" value="SDRFAMILY"/>
</dbReference>
<evidence type="ECO:0008006" key="8">
    <source>
        <dbReference type="Google" id="ProtNLM"/>
    </source>
</evidence>
<dbReference type="EMBL" id="CACVBS010000044">
    <property type="protein sequence ID" value="CAA7264412.1"/>
    <property type="molecule type" value="Genomic_DNA"/>
</dbReference>
<dbReference type="AlphaFoldDB" id="A0A8S0X1P0"/>
<evidence type="ECO:0000256" key="1">
    <source>
        <dbReference type="ARBA" id="ARBA00006484"/>
    </source>
</evidence>
<dbReference type="SUPFAM" id="SSF51735">
    <property type="entry name" value="NAD(P)-binding Rossmann-fold domains"/>
    <property type="match status" value="1"/>
</dbReference>
<keyword evidence="5" id="KW-1133">Transmembrane helix</keyword>
<organism evidence="6 7">
    <name type="scientific">Cyclocybe aegerita</name>
    <name type="common">Black poplar mushroom</name>
    <name type="synonym">Agrocybe aegerita</name>
    <dbReference type="NCBI Taxonomy" id="1973307"/>
    <lineage>
        <taxon>Eukaryota</taxon>
        <taxon>Fungi</taxon>
        <taxon>Dikarya</taxon>
        <taxon>Basidiomycota</taxon>
        <taxon>Agaricomycotina</taxon>
        <taxon>Agaricomycetes</taxon>
        <taxon>Agaricomycetidae</taxon>
        <taxon>Agaricales</taxon>
        <taxon>Agaricineae</taxon>
        <taxon>Bolbitiaceae</taxon>
        <taxon>Cyclocybe</taxon>
    </lineage>
</organism>
<dbReference type="PANTHER" id="PTHR24320:SF282">
    <property type="entry name" value="WW DOMAIN-CONTAINING OXIDOREDUCTASE"/>
    <property type="match status" value="1"/>
</dbReference>
<accession>A0A8S0X1P0</accession>
<keyword evidence="5" id="KW-0812">Transmembrane</keyword>
<dbReference type="InterPro" id="IPR002347">
    <property type="entry name" value="SDR_fam"/>
</dbReference>
<dbReference type="GO" id="GO:0016491">
    <property type="term" value="F:oxidoreductase activity"/>
    <property type="evidence" value="ECO:0007669"/>
    <property type="project" value="UniProtKB-KW"/>
</dbReference>
<dbReference type="InterPro" id="IPR036291">
    <property type="entry name" value="NAD(P)-bd_dom_sf"/>
</dbReference>
<keyword evidence="2" id="KW-0521">NADP</keyword>
<keyword evidence="7" id="KW-1185">Reference proteome</keyword>
<comment type="caution">
    <text evidence="6">The sequence shown here is derived from an EMBL/GenBank/DDBJ whole genome shotgun (WGS) entry which is preliminary data.</text>
</comment>
<dbReference type="OrthoDB" id="191139at2759"/>
<feature type="transmembrane region" description="Helical" evidence="5">
    <location>
        <begin position="244"/>
        <end position="268"/>
    </location>
</feature>
<keyword evidence="3" id="KW-0560">Oxidoreductase</keyword>
<proteinExistence type="inferred from homology"/>
<dbReference type="Proteomes" id="UP000467700">
    <property type="component" value="Unassembled WGS sequence"/>
</dbReference>
<evidence type="ECO:0000256" key="3">
    <source>
        <dbReference type="ARBA" id="ARBA00023002"/>
    </source>
</evidence>